<accession>A0ABY5ZF14</accession>
<dbReference type="Pfam" id="PF00498">
    <property type="entry name" value="FHA"/>
    <property type="match status" value="1"/>
</dbReference>
<reference evidence="4" key="1">
    <citation type="submission" date="2021-04" db="EMBL/GenBank/DDBJ databases">
        <title>Biosynthetic gene clusters of Dactylosporangioum roseum.</title>
        <authorList>
            <person name="Hartkoorn R.C."/>
            <person name="Beaudoing E."/>
            <person name="Hot D."/>
            <person name="Moureu S."/>
        </authorList>
    </citation>
    <scope>NUCLEOTIDE SEQUENCE</scope>
    <source>
        <strain evidence="4">NRRL B-16295</strain>
    </source>
</reference>
<evidence type="ECO:0000256" key="2">
    <source>
        <dbReference type="SAM" id="MobiDB-lite"/>
    </source>
</evidence>
<feature type="region of interest" description="Disordered" evidence="2">
    <location>
        <begin position="72"/>
        <end position="91"/>
    </location>
</feature>
<evidence type="ECO:0000313" key="4">
    <source>
        <dbReference type="EMBL" id="UWZ39243.1"/>
    </source>
</evidence>
<dbReference type="InterPro" id="IPR008984">
    <property type="entry name" value="SMAD_FHA_dom_sf"/>
</dbReference>
<dbReference type="EMBL" id="CP073721">
    <property type="protein sequence ID" value="UWZ39243.1"/>
    <property type="molecule type" value="Genomic_DNA"/>
</dbReference>
<dbReference type="PANTHER" id="PTHR23308">
    <property type="entry name" value="NUCLEAR INHIBITOR OF PROTEIN PHOSPHATASE-1"/>
    <property type="match status" value="1"/>
</dbReference>
<dbReference type="SUPFAM" id="SSF49879">
    <property type="entry name" value="SMAD/FHA domain"/>
    <property type="match status" value="1"/>
</dbReference>
<feature type="domain" description="FHA" evidence="3">
    <location>
        <begin position="67"/>
        <end position="122"/>
    </location>
</feature>
<protein>
    <submittedName>
        <fullName evidence="4">FHA domain-containing protein</fullName>
    </submittedName>
</protein>
<keyword evidence="1" id="KW-0597">Phosphoprotein</keyword>
<dbReference type="Proteomes" id="UP001058271">
    <property type="component" value="Chromosome"/>
</dbReference>
<proteinExistence type="predicted"/>
<dbReference type="RefSeq" id="WP_260728643.1">
    <property type="nucleotide sequence ID" value="NZ_BAAABS010000015.1"/>
</dbReference>
<organism evidence="4 5">
    <name type="scientific">Dactylosporangium roseum</name>
    <dbReference type="NCBI Taxonomy" id="47989"/>
    <lineage>
        <taxon>Bacteria</taxon>
        <taxon>Bacillati</taxon>
        <taxon>Actinomycetota</taxon>
        <taxon>Actinomycetes</taxon>
        <taxon>Micromonosporales</taxon>
        <taxon>Micromonosporaceae</taxon>
        <taxon>Dactylosporangium</taxon>
    </lineage>
</organism>
<dbReference type="Gene3D" id="2.60.200.20">
    <property type="match status" value="1"/>
</dbReference>
<dbReference type="InterPro" id="IPR000253">
    <property type="entry name" value="FHA_dom"/>
</dbReference>
<evidence type="ECO:0000259" key="3">
    <source>
        <dbReference type="PROSITE" id="PS50006"/>
    </source>
</evidence>
<evidence type="ECO:0000313" key="5">
    <source>
        <dbReference type="Proteomes" id="UP001058271"/>
    </source>
</evidence>
<keyword evidence="5" id="KW-1185">Reference proteome</keyword>
<sequence>MCWQPARPPPRGRPSRPPNCLPARWRPCRGWQFVAVADAEHHGRIGGEIPFPAFCPDRRFVLTGTRLLTGRRSRSRGIEPDVDLSGPPEDPGVSHAHAMLLAGADGGWSVVDLGSANGTYLNDGTDPIEADRAHPLRGGDRLHIGAWTTLILQAAAGSSGARP</sequence>
<dbReference type="InterPro" id="IPR050923">
    <property type="entry name" value="Cell_Proc_Reg/RNA_Proc"/>
</dbReference>
<dbReference type="CDD" id="cd00060">
    <property type="entry name" value="FHA"/>
    <property type="match status" value="1"/>
</dbReference>
<evidence type="ECO:0000256" key="1">
    <source>
        <dbReference type="ARBA" id="ARBA00022553"/>
    </source>
</evidence>
<gene>
    <name evidence="4" type="ORF">Drose_13990</name>
</gene>
<name>A0ABY5ZF14_9ACTN</name>
<dbReference type="PROSITE" id="PS50006">
    <property type="entry name" value="FHA_DOMAIN"/>
    <property type="match status" value="1"/>
</dbReference>